<dbReference type="GO" id="GO:0004386">
    <property type="term" value="F:helicase activity"/>
    <property type="evidence" value="ECO:0007669"/>
    <property type="project" value="UniProtKB-KW"/>
</dbReference>
<name>A0A481Z062_9VIRU</name>
<dbReference type="GO" id="GO:0006281">
    <property type="term" value="P:DNA repair"/>
    <property type="evidence" value="ECO:0007669"/>
    <property type="project" value="TreeGrafter"/>
</dbReference>
<dbReference type="SMART" id="SM00487">
    <property type="entry name" value="DEXDc"/>
    <property type="match status" value="1"/>
</dbReference>
<accession>A0A481Z062</accession>
<dbReference type="EMBL" id="MK500390">
    <property type="protein sequence ID" value="QBK88475.1"/>
    <property type="molecule type" value="Genomic_DNA"/>
</dbReference>
<sequence length="790" mass="92445">MSDYKIKRGVYDKRSKYIDLKINGRLFPSWLLANFKKYKLQEIVRKAGEDPCIIRKNKLLEKTAYQKLTRYQQFISQYLDFKSPYRDILIYHGLGSGKTASAINVYNALYNYTPEWNVFVLIKAALKSVWLSELKKWLSKDEQEFRFKNIVFVHYDSPIADRQFMDAVKNVDNSKKSMYIIDEIHNFISNVYSNISSGEGKRAQTVYDYIIQDKYENPDTRVILLSGTPAINKPFELALLFNLLRPGIFPRSENKFNQMFISSIGYKSINNKYKNLFQRRIIGLVSYYIGSTPDHFAQKKYHYVDVLMSEYQQDIYTHYEDIEKKMALSSRFLGKGGSKVYKSYTRQACNFVFPLISQTITGEMRPRPRNFRVSEIEASKIMEKVEGLKAEKGTDKFMNISKYHAAMKTYVKGFDNYLGEKYVQDKNKGYTIFDDIKVFKKKYDSEFARFHKNEKKKSMLYKAMYKSSGKMTNIIFNLIYSPGPVLVYSNYVLMEGLEIFKIYLKYFRFYNYMEEYKLRKGSIGYVEYHGGIKKQANRDIGKDAFNNLANKYGEQIKIMLVSPAGTEGLSLRNVRQVHIMEPHWNEVRITQMVGRAVRLCSHEDLKVEDRTVDIFRYKSVRSKGDKWTTDQIIEDRARSKDSLIQSFLDTMKEVAVDCVLNKAHNMMKQKYKCFQFNEQSLLGKYIGPAYNKDINDDMMIDNGLNSINSMIVKIKVMKIKAVLQLSEPDEEGVAEYSKSKFYWYYDKSGVVYDYDLHYAIGKVGTTEDGLPMKLDKDTYIIDQVIPIPIL</sequence>
<evidence type="ECO:0000259" key="2">
    <source>
        <dbReference type="PROSITE" id="PS51192"/>
    </source>
</evidence>
<feature type="domain" description="Helicase ATP-binding" evidence="2">
    <location>
        <begin position="79"/>
        <end position="247"/>
    </location>
</feature>
<feature type="domain" description="Helicase C-terminal" evidence="3">
    <location>
        <begin position="470"/>
        <end position="655"/>
    </location>
</feature>
<keyword evidence="4" id="KW-0347">Helicase</keyword>
<dbReference type="InterPro" id="IPR001650">
    <property type="entry name" value="Helicase_C-like"/>
</dbReference>
<protein>
    <submittedName>
        <fullName evidence="4">DEAD/SNF2-like helicase</fullName>
    </submittedName>
</protein>
<dbReference type="SUPFAM" id="SSF52540">
    <property type="entry name" value="P-loop containing nucleoside triphosphate hydrolases"/>
    <property type="match status" value="2"/>
</dbReference>
<dbReference type="Pfam" id="PF00271">
    <property type="entry name" value="Helicase_C"/>
    <property type="match status" value="1"/>
</dbReference>
<dbReference type="InterPro" id="IPR014001">
    <property type="entry name" value="Helicase_ATP-bd"/>
</dbReference>
<reference evidence="4" key="1">
    <citation type="journal article" date="2019" name="MBio">
        <title>Virus Genomes from Deep Sea Sediments Expand the Ocean Megavirome and Support Independent Origins of Viral Gigantism.</title>
        <authorList>
            <person name="Backstrom D."/>
            <person name="Yutin N."/>
            <person name="Jorgensen S.L."/>
            <person name="Dharamshi J."/>
            <person name="Homa F."/>
            <person name="Zaremba-Niedwiedzka K."/>
            <person name="Spang A."/>
            <person name="Wolf Y.I."/>
            <person name="Koonin E.V."/>
            <person name="Ettema T.J."/>
        </authorList>
    </citation>
    <scope>NUCLEOTIDE SEQUENCE</scope>
</reference>
<keyword evidence="4" id="KW-0547">Nucleotide-binding</keyword>
<gene>
    <name evidence="4" type="ORF">LCMiAC01_01520</name>
</gene>
<evidence type="ECO:0000256" key="1">
    <source>
        <dbReference type="ARBA" id="ARBA00022801"/>
    </source>
</evidence>
<evidence type="ECO:0000313" key="4">
    <source>
        <dbReference type="EMBL" id="QBK88475.1"/>
    </source>
</evidence>
<evidence type="ECO:0000259" key="3">
    <source>
        <dbReference type="PROSITE" id="PS51194"/>
    </source>
</evidence>
<dbReference type="GO" id="GO:0005524">
    <property type="term" value="F:ATP binding"/>
    <property type="evidence" value="ECO:0007669"/>
    <property type="project" value="InterPro"/>
</dbReference>
<organism evidence="4">
    <name type="scientific">Mimivirus LCMiAC01</name>
    <dbReference type="NCBI Taxonomy" id="2506608"/>
    <lineage>
        <taxon>Viruses</taxon>
        <taxon>Varidnaviria</taxon>
        <taxon>Bamfordvirae</taxon>
        <taxon>Nucleocytoviricota</taxon>
        <taxon>Megaviricetes</taxon>
        <taxon>Imitervirales</taxon>
        <taxon>Mimiviridae</taxon>
        <taxon>Klosneuvirinae</taxon>
    </lineage>
</organism>
<dbReference type="InterPro" id="IPR000330">
    <property type="entry name" value="SNF2_N"/>
</dbReference>
<dbReference type="Pfam" id="PF00176">
    <property type="entry name" value="SNF2-rel_dom"/>
    <property type="match status" value="1"/>
</dbReference>
<dbReference type="PANTHER" id="PTHR45766">
    <property type="entry name" value="DNA ANNEALING HELICASE AND ENDONUCLEASE ZRANB3 FAMILY MEMBER"/>
    <property type="match status" value="1"/>
</dbReference>
<dbReference type="GO" id="GO:0031297">
    <property type="term" value="P:replication fork processing"/>
    <property type="evidence" value="ECO:0007669"/>
    <property type="project" value="TreeGrafter"/>
</dbReference>
<dbReference type="InterPro" id="IPR027417">
    <property type="entry name" value="P-loop_NTPase"/>
</dbReference>
<dbReference type="InterPro" id="IPR038718">
    <property type="entry name" value="SNF2-like_sf"/>
</dbReference>
<dbReference type="PANTHER" id="PTHR45766:SF6">
    <property type="entry name" value="SWI_SNF-RELATED MATRIX-ASSOCIATED ACTIN-DEPENDENT REGULATOR OF CHROMATIN SUBFAMILY A-LIKE PROTEIN 1"/>
    <property type="match status" value="1"/>
</dbReference>
<dbReference type="GO" id="GO:0016787">
    <property type="term" value="F:hydrolase activity"/>
    <property type="evidence" value="ECO:0007669"/>
    <property type="project" value="UniProtKB-KW"/>
</dbReference>
<proteinExistence type="predicted"/>
<keyword evidence="1" id="KW-0378">Hydrolase</keyword>
<dbReference type="Gene3D" id="3.40.50.10810">
    <property type="entry name" value="Tandem AAA-ATPase domain"/>
    <property type="match status" value="1"/>
</dbReference>
<dbReference type="PROSITE" id="PS51194">
    <property type="entry name" value="HELICASE_CTER"/>
    <property type="match status" value="1"/>
</dbReference>
<dbReference type="PROSITE" id="PS51192">
    <property type="entry name" value="HELICASE_ATP_BIND_1"/>
    <property type="match status" value="1"/>
</dbReference>
<keyword evidence="4" id="KW-0067">ATP-binding</keyword>
<dbReference type="SMART" id="SM00490">
    <property type="entry name" value="HELICc"/>
    <property type="match status" value="1"/>
</dbReference>
<dbReference type="Gene3D" id="3.40.50.300">
    <property type="entry name" value="P-loop containing nucleotide triphosphate hydrolases"/>
    <property type="match status" value="1"/>
</dbReference>